<dbReference type="Proteomes" id="UP001077788">
    <property type="component" value="Unassembled WGS sequence"/>
</dbReference>
<dbReference type="EMBL" id="JAPQFC010000201">
    <property type="protein sequence ID" value="MCY6524787.1"/>
    <property type="molecule type" value="Genomic_DNA"/>
</dbReference>
<feature type="compositionally biased region" description="Polar residues" evidence="1">
    <location>
        <begin position="1"/>
        <end position="16"/>
    </location>
</feature>
<dbReference type="AlphaFoldDB" id="A0A9Q4DK81"/>
<comment type="caution">
    <text evidence="3">The sequence shown here is derived from an EMBL/GenBank/DDBJ whole genome shotgun (WGS) entry which is preliminary data.</text>
</comment>
<evidence type="ECO:0000259" key="2">
    <source>
        <dbReference type="Pfam" id="PF07727"/>
    </source>
</evidence>
<sequence>LNLDSIPTQSTEQPGPSQKGPPKWLTKTLESVHPDEIGKTGTRNSNRQNGGDVDDSNSLVDMDVTYDCELNLSTDFEPTSFKEAASHDEWKEAMQKEYDALIKNGTWKLVDPPFGTKPIGCKWVYKNKYKVDGSLDKHKARLVAKGFAQKEGVDYEETFSPTAKWATIRTLFALAAQNGWKVHQMDVKTTFLNGDLKENVFMSQLEGFVVKGQEHKV</sequence>
<proteinExistence type="predicted"/>
<keyword evidence="3" id="KW-0548">Nucleotidyltransferase</keyword>
<protein>
    <submittedName>
        <fullName evidence="3">Reverse transcriptase domain-containing protein</fullName>
    </submittedName>
</protein>
<evidence type="ECO:0000313" key="4">
    <source>
        <dbReference type="Proteomes" id="UP001077788"/>
    </source>
</evidence>
<feature type="region of interest" description="Disordered" evidence="1">
    <location>
        <begin position="1"/>
        <end position="58"/>
    </location>
</feature>
<keyword evidence="3" id="KW-0808">Transferase</keyword>
<feature type="non-terminal residue" evidence="3">
    <location>
        <position position="1"/>
    </location>
</feature>
<evidence type="ECO:0000313" key="3">
    <source>
        <dbReference type="EMBL" id="MCY6524787.1"/>
    </source>
</evidence>
<name>A0A9Q4DK81_ACTPL</name>
<reference evidence="3" key="2">
    <citation type="submission" date="2022-12" db="EMBL/GenBank/DDBJ databases">
        <authorList>
            <person name="Kardos G."/>
            <person name="Sarkozi R."/>
            <person name="Laczko L."/>
            <person name="Marton S."/>
            <person name="Makrai L."/>
            <person name="Banyai K."/>
            <person name="Fodor L."/>
        </authorList>
    </citation>
    <scope>NUCLEOTIDE SEQUENCE</scope>
    <source>
        <strain evidence="3">84/14</strain>
    </source>
</reference>
<gene>
    <name evidence="3" type="ORF">OYG11_11300</name>
</gene>
<dbReference type="RefSeq" id="WP_267991870.1">
    <property type="nucleotide sequence ID" value="NZ_JAPQFC010000201.1"/>
</dbReference>
<dbReference type="Pfam" id="PF07727">
    <property type="entry name" value="RVT_2"/>
    <property type="match status" value="1"/>
</dbReference>
<reference evidence="3" key="1">
    <citation type="journal article" date="2021" name="Vet Sci">
        <title>O-Serogroups and Pathovirotypes of Escherichia coli Isolated from Post-Weaning Piglets Showing Diarrhoea and/or Oedema in South Korea.</title>
        <authorList>
            <person name="Byun J.W."/>
            <person name="Moon B.Y."/>
            <person name="Do K.H."/>
            <person name="Lee K."/>
            <person name="Lee H.Y."/>
            <person name="Kim W.I."/>
            <person name="So B."/>
            <person name="Lee W.K."/>
        </authorList>
    </citation>
    <scope>NUCLEOTIDE SEQUENCE</scope>
    <source>
        <strain evidence="3">84/14</strain>
    </source>
</reference>
<keyword evidence="3" id="KW-0695">RNA-directed DNA polymerase</keyword>
<dbReference type="GO" id="GO:0003964">
    <property type="term" value="F:RNA-directed DNA polymerase activity"/>
    <property type="evidence" value="ECO:0007669"/>
    <property type="project" value="UniProtKB-KW"/>
</dbReference>
<organism evidence="3 4">
    <name type="scientific">Actinobacillus pleuropneumoniae</name>
    <name type="common">Haemophilus pleuropneumoniae</name>
    <dbReference type="NCBI Taxonomy" id="715"/>
    <lineage>
        <taxon>Bacteria</taxon>
        <taxon>Pseudomonadati</taxon>
        <taxon>Pseudomonadota</taxon>
        <taxon>Gammaproteobacteria</taxon>
        <taxon>Pasteurellales</taxon>
        <taxon>Pasteurellaceae</taxon>
        <taxon>Actinobacillus</taxon>
    </lineage>
</organism>
<feature type="domain" description="Reverse transcriptase Ty1/copia-type" evidence="2">
    <location>
        <begin position="104"/>
        <end position="217"/>
    </location>
</feature>
<accession>A0A9Q4DK81</accession>
<evidence type="ECO:0000256" key="1">
    <source>
        <dbReference type="SAM" id="MobiDB-lite"/>
    </source>
</evidence>
<dbReference type="InterPro" id="IPR013103">
    <property type="entry name" value="RVT_2"/>
</dbReference>